<evidence type="ECO:0000313" key="2">
    <source>
        <dbReference type="Proteomes" id="UP000714275"/>
    </source>
</evidence>
<gene>
    <name evidence="1" type="ORF">EV702DRAFT_1102651</name>
</gene>
<accession>A0A9P6ZVR4</accession>
<sequence>MTFLYLSVRYIGISYAGVNILKSFDILRDRCGVSEILDQLVISLYDCKQLHHHVFGIRLDEFCRKCPAGRHHDYLVACHVPAIQEGADLPRCHLPDRHDCLRSDCRKIRQKYFRRGAHSGDCQCDFDFEGNAQLLIQKTWVLGTVWEAIALCLAVWVAVKHFHQQPPTGSIMGDCFTVLMKTHASGKHRTP</sequence>
<proteinExistence type="predicted"/>
<comment type="caution">
    <text evidence="1">The sequence shown here is derived from an EMBL/GenBank/DDBJ whole genome shotgun (WGS) entry which is preliminary data.</text>
</comment>
<evidence type="ECO:0000313" key="1">
    <source>
        <dbReference type="EMBL" id="KAG1777343.1"/>
    </source>
</evidence>
<keyword evidence="2" id="KW-1185">Reference proteome</keyword>
<protein>
    <submittedName>
        <fullName evidence="1">Uncharacterized protein</fullName>
    </submittedName>
</protein>
<dbReference type="EMBL" id="JABBWD010000021">
    <property type="protein sequence ID" value="KAG1777343.1"/>
    <property type="molecule type" value="Genomic_DNA"/>
</dbReference>
<dbReference type="Proteomes" id="UP000714275">
    <property type="component" value="Unassembled WGS sequence"/>
</dbReference>
<organism evidence="1 2">
    <name type="scientific">Suillus placidus</name>
    <dbReference type="NCBI Taxonomy" id="48579"/>
    <lineage>
        <taxon>Eukaryota</taxon>
        <taxon>Fungi</taxon>
        <taxon>Dikarya</taxon>
        <taxon>Basidiomycota</taxon>
        <taxon>Agaricomycotina</taxon>
        <taxon>Agaricomycetes</taxon>
        <taxon>Agaricomycetidae</taxon>
        <taxon>Boletales</taxon>
        <taxon>Suillineae</taxon>
        <taxon>Suillaceae</taxon>
        <taxon>Suillus</taxon>
    </lineage>
</organism>
<dbReference type="AlphaFoldDB" id="A0A9P6ZVR4"/>
<name>A0A9P6ZVR4_9AGAM</name>
<reference evidence="1" key="1">
    <citation type="journal article" date="2020" name="New Phytol.">
        <title>Comparative genomics reveals dynamic genome evolution in host specialist ectomycorrhizal fungi.</title>
        <authorList>
            <person name="Lofgren L.A."/>
            <person name="Nguyen N.H."/>
            <person name="Vilgalys R."/>
            <person name="Ruytinx J."/>
            <person name="Liao H.L."/>
            <person name="Branco S."/>
            <person name="Kuo A."/>
            <person name="LaButti K."/>
            <person name="Lipzen A."/>
            <person name="Andreopoulos W."/>
            <person name="Pangilinan J."/>
            <person name="Riley R."/>
            <person name="Hundley H."/>
            <person name="Na H."/>
            <person name="Barry K."/>
            <person name="Grigoriev I.V."/>
            <person name="Stajich J.E."/>
            <person name="Kennedy P.G."/>
        </authorList>
    </citation>
    <scope>NUCLEOTIDE SEQUENCE</scope>
    <source>
        <strain evidence="1">DOB743</strain>
    </source>
</reference>
<dbReference type="OrthoDB" id="3349377at2759"/>